<comment type="caution">
    <text evidence="3">The sequence shown here is derived from an EMBL/GenBank/DDBJ whole genome shotgun (WGS) entry which is preliminary data.</text>
</comment>
<keyword evidence="2" id="KW-0812">Transmembrane</keyword>
<evidence type="ECO:0008006" key="5">
    <source>
        <dbReference type="Google" id="ProtNLM"/>
    </source>
</evidence>
<keyword evidence="2" id="KW-0472">Membrane</keyword>
<feature type="region of interest" description="Disordered" evidence="1">
    <location>
        <begin position="1"/>
        <end position="26"/>
    </location>
</feature>
<protein>
    <recommendedName>
        <fullName evidence="5">DUF3099 domain-containing protein</fullName>
    </recommendedName>
</protein>
<dbReference type="EMBL" id="QDGB01000326">
    <property type="protein sequence ID" value="RQX13357.1"/>
    <property type="molecule type" value="Genomic_DNA"/>
</dbReference>
<keyword evidence="2" id="KW-1133">Transmembrane helix</keyword>
<sequence>MKRGLRSTRLLTGHRTPAPAQPAYRPGGPVVGPQTWAALNMQPSQRAVGRARVGPTRAQRRRLTRRVWAWRLLLSGWFTLTALTLWVAVRWAGLAGLGCPALMLCPLLLLAWCAVVDLRDREAEMRNGR</sequence>
<name>A0A3N9Y203_9ACTN</name>
<reference evidence="3 4" key="1">
    <citation type="submission" date="2018-04" db="EMBL/GenBank/DDBJ databases">
        <title>Micromonosporas from Atacama Desert.</title>
        <authorList>
            <person name="Carro L."/>
            <person name="Klenk H.-P."/>
            <person name="Goodfellow M."/>
        </authorList>
    </citation>
    <scope>NUCLEOTIDE SEQUENCE [LARGE SCALE GENOMIC DNA]</scope>
    <source>
        <strain evidence="3 4">LB19</strain>
    </source>
</reference>
<evidence type="ECO:0000256" key="1">
    <source>
        <dbReference type="SAM" id="MobiDB-lite"/>
    </source>
</evidence>
<dbReference type="OrthoDB" id="9969829at2"/>
<dbReference type="AlphaFoldDB" id="A0A3N9Y203"/>
<dbReference type="RefSeq" id="WP_124821875.1">
    <property type="nucleotide sequence ID" value="NZ_QDGB01000326.1"/>
</dbReference>
<evidence type="ECO:0000313" key="4">
    <source>
        <dbReference type="Proteomes" id="UP000278981"/>
    </source>
</evidence>
<evidence type="ECO:0000256" key="2">
    <source>
        <dbReference type="SAM" id="Phobius"/>
    </source>
</evidence>
<organism evidence="3 4">
    <name type="scientific">Micromonospora ureilytica</name>
    <dbReference type="NCBI Taxonomy" id="709868"/>
    <lineage>
        <taxon>Bacteria</taxon>
        <taxon>Bacillati</taxon>
        <taxon>Actinomycetota</taxon>
        <taxon>Actinomycetes</taxon>
        <taxon>Micromonosporales</taxon>
        <taxon>Micromonosporaceae</taxon>
        <taxon>Micromonospora</taxon>
    </lineage>
</organism>
<feature type="transmembrane region" description="Helical" evidence="2">
    <location>
        <begin position="67"/>
        <end position="88"/>
    </location>
</feature>
<proteinExistence type="predicted"/>
<feature type="transmembrane region" description="Helical" evidence="2">
    <location>
        <begin position="94"/>
        <end position="116"/>
    </location>
</feature>
<evidence type="ECO:0000313" key="3">
    <source>
        <dbReference type="EMBL" id="RQX13357.1"/>
    </source>
</evidence>
<gene>
    <name evidence="3" type="ORF">DDE19_25795</name>
</gene>
<accession>A0A3N9Y203</accession>
<dbReference type="Proteomes" id="UP000278981">
    <property type="component" value="Unassembled WGS sequence"/>
</dbReference>